<dbReference type="AlphaFoldDB" id="A0A5B6WQY3"/>
<dbReference type="EMBL" id="SMMG02000002">
    <property type="protein sequence ID" value="KAA3484301.1"/>
    <property type="molecule type" value="Genomic_DNA"/>
</dbReference>
<gene>
    <name evidence="1" type="ORF">EPI10_006393</name>
</gene>
<protein>
    <submittedName>
        <fullName evidence="1">Uncharacterized protein</fullName>
    </submittedName>
</protein>
<evidence type="ECO:0000313" key="2">
    <source>
        <dbReference type="Proteomes" id="UP000325315"/>
    </source>
</evidence>
<comment type="caution">
    <text evidence="1">The sequence shown here is derived from an EMBL/GenBank/DDBJ whole genome shotgun (WGS) entry which is preliminary data.</text>
</comment>
<proteinExistence type="predicted"/>
<dbReference type="Proteomes" id="UP000325315">
    <property type="component" value="Unassembled WGS sequence"/>
</dbReference>
<keyword evidence="2" id="KW-1185">Reference proteome</keyword>
<accession>A0A5B6WQY3</accession>
<sequence length="119" mass="13777">MRLNFNTTFHPPPDSYMKHYMADSVESPYKAEDVVKLIRDKLKVTSDRKKSYANLKWKDNEYAVGDKLQKKVESQSGTSCLPSSSTIRVAKDSRYIPCIYAMMILIRSFPYLPMESIEI</sequence>
<name>A0A5B6WQY3_9ROSI</name>
<evidence type="ECO:0000313" key="1">
    <source>
        <dbReference type="EMBL" id="KAA3484301.1"/>
    </source>
</evidence>
<organism evidence="1 2">
    <name type="scientific">Gossypium australe</name>
    <dbReference type="NCBI Taxonomy" id="47621"/>
    <lineage>
        <taxon>Eukaryota</taxon>
        <taxon>Viridiplantae</taxon>
        <taxon>Streptophyta</taxon>
        <taxon>Embryophyta</taxon>
        <taxon>Tracheophyta</taxon>
        <taxon>Spermatophyta</taxon>
        <taxon>Magnoliopsida</taxon>
        <taxon>eudicotyledons</taxon>
        <taxon>Gunneridae</taxon>
        <taxon>Pentapetalae</taxon>
        <taxon>rosids</taxon>
        <taxon>malvids</taxon>
        <taxon>Malvales</taxon>
        <taxon>Malvaceae</taxon>
        <taxon>Malvoideae</taxon>
        <taxon>Gossypium</taxon>
    </lineage>
</organism>
<dbReference type="OrthoDB" id="998764at2759"/>
<reference evidence="2" key="1">
    <citation type="journal article" date="2019" name="Plant Biotechnol. J.">
        <title>Genome sequencing of the Australian wild diploid species Gossypium australe highlights disease resistance and delayed gland morphogenesis.</title>
        <authorList>
            <person name="Cai Y."/>
            <person name="Cai X."/>
            <person name="Wang Q."/>
            <person name="Wang P."/>
            <person name="Zhang Y."/>
            <person name="Cai C."/>
            <person name="Xu Y."/>
            <person name="Wang K."/>
            <person name="Zhou Z."/>
            <person name="Wang C."/>
            <person name="Geng S."/>
            <person name="Li B."/>
            <person name="Dong Q."/>
            <person name="Hou Y."/>
            <person name="Wang H."/>
            <person name="Ai P."/>
            <person name="Liu Z."/>
            <person name="Yi F."/>
            <person name="Sun M."/>
            <person name="An G."/>
            <person name="Cheng J."/>
            <person name="Zhang Y."/>
            <person name="Shi Q."/>
            <person name="Xie Y."/>
            <person name="Shi X."/>
            <person name="Chang Y."/>
            <person name="Huang F."/>
            <person name="Chen Y."/>
            <person name="Hong S."/>
            <person name="Mi L."/>
            <person name="Sun Q."/>
            <person name="Zhang L."/>
            <person name="Zhou B."/>
            <person name="Peng R."/>
            <person name="Zhang X."/>
            <person name="Liu F."/>
        </authorList>
    </citation>
    <scope>NUCLEOTIDE SEQUENCE [LARGE SCALE GENOMIC DNA]</scope>
    <source>
        <strain evidence="2">cv. PA1801</strain>
    </source>
</reference>